<dbReference type="Proteomes" id="UP001055811">
    <property type="component" value="Linkage Group LG08"/>
</dbReference>
<organism evidence="1 2">
    <name type="scientific">Cichorium intybus</name>
    <name type="common">Chicory</name>
    <dbReference type="NCBI Taxonomy" id="13427"/>
    <lineage>
        <taxon>Eukaryota</taxon>
        <taxon>Viridiplantae</taxon>
        <taxon>Streptophyta</taxon>
        <taxon>Embryophyta</taxon>
        <taxon>Tracheophyta</taxon>
        <taxon>Spermatophyta</taxon>
        <taxon>Magnoliopsida</taxon>
        <taxon>eudicotyledons</taxon>
        <taxon>Gunneridae</taxon>
        <taxon>Pentapetalae</taxon>
        <taxon>asterids</taxon>
        <taxon>campanulids</taxon>
        <taxon>Asterales</taxon>
        <taxon>Asteraceae</taxon>
        <taxon>Cichorioideae</taxon>
        <taxon>Cichorieae</taxon>
        <taxon>Cichoriinae</taxon>
        <taxon>Cichorium</taxon>
    </lineage>
</organism>
<comment type="caution">
    <text evidence="1">The sequence shown here is derived from an EMBL/GenBank/DDBJ whole genome shotgun (WGS) entry which is preliminary data.</text>
</comment>
<gene>
    <name evidence="1" type="ORF">L2E82_41999</name>
</gene>
<dbReference type="EMBL" id="CM042016">
    <property type="protein sequence ID" value="KAI3698448.1"/>
    <property type="molecule type" value="Genomic_DNA"/>
</dbReference>
<protein>
    <submittedName>
        <fullName evidence="1">Uncharacterized protein</fullName>
    </submittedName>
</protein>
<evidence type="ECO:0000313" key="2">
    <source>
        <dbReference type="Proteomes" id="UP001055811"/>
    </source>
</evidence>
<accession>A0ACB8ZMG7</accession>
<proteinExistence type="predicted"/>
<evidence type="ECO:0000313" key="1">
    <source>
        <dbReference type="EMBL" id="KAI3698448.1"/>
    </source>
</evidence>
<sequence length="685" mass="76309">MNNKTIAVAIDRDKGSQCALKWAVDNIVGKGQIVYLVHVKLKQKPNKNTDFSNDSILINSDAQLRELFLPFRCFCTRKEIKSQEVVLEDTDVVKGLVDFATRSIVEVLVVGAPSKGGILKRFKTRDAPATILKGAPDFCTVYLISKGKISATKAASRLPPHVSPLRTHVPPEPSSIPPNGSNDKIQPIKAMPGPRRSVDSAFSRQPMESPFSTLATDPNTMKSPFTNRKGLNGRPYGELLPPESDISFVSSGRPSTDNFFPPFDSDIAGGNSRISFSDLENQGSDPYNFGRKSVDVISANDMSYSTFDSPRTSISNNEDVEAEMRRLKLELTRTMEMYSSACKEALTAKQKAMELQKWKLEEQQKIEEALTEESTTGVVEKENASESAQRYDARYRRYSIDEIEEATEYFSSDRRIGEGGYGQVYKCYLDHTPVAVKVLRPDAAQGRSQFQQEVEVLCCIRHPHMVLLLGACPEYGCLVYEYMSNGSLEDCLLRKNKTPPLSWQHRFRIAAEICSGLLFLHQTKPDPIVHRDLKPANILLDRNFVSKIADVGLARLVPPSIADSVTQYHMTSAAGTFCYIDPEYQQTGMLGVKSDVYSLGVMLLQIITARPPMGLSHHVERAIEKGTFAEILDPAVTDWPVEEALGFAKLSLGCVELRRKDRPDLGKVVMPHLQRLRSLADDDTM</sequence>
<name>A0ACB8ZMG7_CICIN</name>
<reference evidence="2" key="1">
    <citation type="journal article" date="2022" name="Mol. Ecol. Resour.">
        <title>The genomes of chicory, endive, great burdock and yacon provide insights into Asteraceae palaeo-polyploidization history and plant inulin production.</title>
        <authorList>
            <person name="Fan W."/>
            <person name="Wang S."/>
            <person name="Wang H."/>
            <person name="Wang A."/>
            <person name="Jiang F."/>
            <person name="Liu H."/>
            <person name="Zhao H."/>
            <person name="Xu D."/>
            <person name="Zhang Y."/>
        </authorList>
    </citation>
    <scope>NUCLEOTIDE SEQUENCE [LARGE SCALE GENOMIC DNA]</scope>
    <source>
        <strain evidence="2">cv. Punajuju</strain>
    </source>
</reference>
<keyword evidence="2" id="KW-1185">Reference proteome</keyword>
<reference evidence="1 2" key="2">
    <citation type="journal article" date="2022" name="Mol. Ecol. Resour.">
        <title>The genomes of chicory, endive, great burdock and yacon provide insights into Asteraceae paleo-polyploidization history and plant inulin production.</title>
        <authorList>
            <person name="Fan W."/>
            <person name="Wang S."/>
            <person name="Wang H."/>
            <person name="Wang A."/>
            <person name="Jiang F."/>
            <person name="Liu H."/>
            <person name="Zhao H."/>
            <person name="Xu D."/>
            <person name="Zhang Y."/>
        </authorList>
    </citation>
    <scope>NUCLEOTIDE SEQUENCE [LARGE SCALE GENOMIC DNA]</scope>
    <source>
        <strain evidence="2">cv. Punajuju</strain>
        <tissue evidence="1">Leaves</tissue>
    </source>
</reference>